<gene>
    <name evidence="1" type="ORF">FJK96_18065</name>
</gene>
<dbReference type="Proteomes" id="UP000317728">
    <property type="component" value="Chromosome"/>
</dbReference>
<dbReference type="RefSeq" id="WP_075908176.1">
    <property type="nucleotide sequence ID" value="NZ_CP041150.1"/>
</dbReference>
<dbReference type="AlphaFoldDB" id="A0AB73U4L8"/>
<evidence type="ECO:0000313" key="1">
    <source>
        <dbReference type="EMBL" id="QDF71871.1"/>
    </source>
</evidence>
<name>A0AB73U4L8_MYCCH</name>
<sequence length="82" mass="8757">MARFVRNAKTVSKILKRDPGIAAARRRIAEQVAEDARANGAKFVVVAEYETDRGASAVTVDAHSQDKYGALTKAAPDGTVLN</sequence>
<proteinExistence type="predicted"/>
<organism evidence="1 2">
    <name type="scientific">Mycobacteroides chelonae</name>
    <name type="common">Mycobacterium chelonae</name>
    <dbReference type="NCBI Taxonomy" id="1774"/>
    <lineage>
        <taxon>Bacteria</taxon>
        <taxon>Bacillati</taxon>
        <taxon>Actinomycetota</taxon>
        <taxon>Actinomycetes</taxon>
        <taxon>Mycobacteriales</taxon>
        <taxon>Mycobacteriaceae</taxon>
        <taxon>Mycobacteroides</taxon>
    </lineage>
</organism>
<protein>
    <submittedName>
        <fullName evidence="1">Uncharacterized protein</fullName>
    </submittedName>
</protein>
<accession>A0AB73U4L8</accession>
<dbReference type="EMBL" id="CP041150">
    <property type="protein sequence ID" value="QDF71871.1"/>
    <property type="molecule type" value="Genomic_DNA"/>
</dbReference>
<reference evidence="1 2" key="1">
    <citation type="submission" date="2019-06" db="EMBL/GenBank/DDBJ databases">
        <title>Whole geneome sequnce of Mycobacteroides chelonae M77 isolated from bovine milk from Meghalaya, India.</title>
        <authorList>
            <person name="Vise E."/>
            <person name="Das S."/>
            <person name="Garg A."/>
            <person name="Ghatak S."/>
            <person name="Shakuntala I."/>
            <person name="Milton A.A.P."/>
            <person name="Karam A."/>
            <person name="Sanjukta R."/>
            <person name="Puro K."/>
            <person name="Sen A."/>
        </authorList>
    </citation>
    <scope>NUCLEOTIDE SEQUENCE [LARGE SCALE GENOMIC DNA]</scope>
    <source>
        <strain evidence="1 2">M77</strain>
    </source>
</reference>
<evidence type="ECO:0000313" key="2">
    <source>
        <dbReference type="Proteomes" id="UP000317728"/>
    </source>
</evidence>